<dbReference type="RefSeq" id="WP_069666297.1">
    <property type="nucleotide sequence ID" value="NZ_JAPFIM010000024.1"/>
</dbReference>
<evidence type="ECO:0000313" key="5">
    <source>
        <dbReference type="Proteomes" id="UP001150001"/>
    </source>
</evidence>
<reference evidence="2" key="2">
    <citation type="submission" date="2022-11" db="EMBL/GenBank/DDBJ databases">
        <title>Role of the vibriolysin VemA secreted by the emergent pathogen Vibrio europaeus in the colonization of Manila clam mucus.</title>
        <authorList>
            <person name="Martinez C."/>
            <person name="Rodriguez S."/>
            <person name="Vences A."/>
            <person name="Barja J.L."/>
            <person name="Toranzo A.E."/>
            <person name="Dubert J."/>
        </authorList>
    </citation>
    <scope>NUCLEOTIDE SEQUENCE</scope>
    <source>
        <strain evidence="2">3454</strain>
    </source>
</reference>
<keyword evidence="5" id="KW-1185">Reference proteome</keyword>
<comment type="caution">
    <text evidence="3">The sequence shown here is derived from an EMBL/GenBank/DDBJ whole genome shotgun (WGS) entry which is preliminary data.</text>
</comment>
<proteinExistence type="predicted"/>
<feature type="domain" description="RiboL-PSP-HEPN" evidence="1">
    <location>
        <begin position="19"/>
        <end position="228"/>
    </location>
</feature>
<evidence type="ECO:0000259" key="1">
    <source>
        <dbReference type="Pfam" id="PF18735"/>
    </source>
</evidence>
<protein>
    <submittedName>
        <fullName evidence="2">HEPN domain-containing protein</fullName>
    </submittedName>
</protein>
<accession>A0A178JEJ7</accession>
<name>A0A178JEJ7_9VIBR</name>
<dbReference type="Proteomes" id="UP000094761">
    <property type="component" value="Unassembled WGS sequence"/>
</dbReference>
<evidence type="ECO:0000313" key="3">
    <source>
        <dbReference type="EMBL" id="OAN00361.1"/>
    </source>
</evidence>
<dbReference type="EMBL" id="LUAX01000001">
    <property type="protein sequence ID" value="OAN00361.1"/>
    <property type="molecule type" value="Genomic_DNA"/>
</dbReference>
<organism evidence="3 4">
    <name type="scientific">Vibrio europaeus</name>
    <dbReference type="NCBI Taxonomy" id="300876"/>
    <lineage>
        <taxon>Bacteria</taxon>
        <taxon>Pseudomonadati</taxon>
        <taxon>Pseudomonadota</taxon>
        <taxon>Gammaproteobacteria</taxon>
        <taxon>Vibrionales</taxon>
        <taxon>Vibrionaceae</taxon>
        <taxon>Vibrio</taxon>
        <taxon>Vibrio oreintalis group</taxon>
    </lineage>
</organism>
<evidence type="ECO:0000313" key="2">
    <source>
        <dbReference type="EMBL" id="MDC5742788.1"/>
    </source>
</evidence>
<dbReference type="AlphaFoldDB" id="A0A178JEJ7"/>
<dbReference type="Pfam" id="PF18735">
    <property type="entry name" value="HEPN_RiboL-PSP"/>
    <property type="match status" value="1"/>
</dbReference>
<dbReference type="Proteomes" id="UP001150001">
    <property type="component" value="Unassembled WGS sequence"/>
</dbReference>
<dbReference type="EMBL" id="JAPFIT010000030">
    <property type="protein sequence ID" value="MDC5742788.1"/>
    <property type="molecule type" value="Genomic_DNA"/>
</dbReference>
<sequence>MTNQTHKFDAVTDFNTSLDEVETLARVANGFDRLNKQDKRSLILRSAVLFLGTHLECLFESIAEEYVYKIELMQLNRCHLPEKLILSSLQHNFTDELIKKVKSGNPRCKEDLVQLAKIIECDQPVTDINLDTSFSYGKHGSGIVEKLFSRLDIDDIFDKCIVTTKVESILSDELEDQEVNIKQKFNALTGIRNGLIHENKSPNFATFNDILDDIPHYRAFATALENLLDGKLSTILENSKTAA</sequence>
<dbReference type="InterPro" id="IPR041519">
    <property type="entry name" value="HEPN_RiboL-PSP"/>
</dbReference>
<dbReference type="GeneID" id="78074913"/>
<evidence type="ECO:0000313" key="4">
    <source>
        <dbReference type="Proteomes" id="UP000094761"/>
    </source>
</evidence>
<gene>
    <name evidence="3" type="ORF">AZ468_04340</name>
    <name evidence="2" type="ORF">OPW20_22280</name>
</gene>
<reference evidence="3 4" key="1">
    <citation type="submission" date="2016-03" db="EMBL/GenBank/DDBJ databases">
        <title>Draft genome sequence of the Vibrio tubiashii subs. europaeus.</title>
        <authorList>
            <person name="Spinard E."/>
            <person name="Dubert J."/>
            <person name="Nelson D.R."/>
            <person name="Barja J.L."/>
        </authorList>
    </citation>
    <scope>NUCLEOTIDE SEQUENCE [LARGE SCALE GENOMIC DNA]</scope>
    <source>
        <strain evidence="4">PP-638</strain>
        <strain evidence="3">PP2-638</strain>
    </source>
</reference>